<protein>
    <submittedName>
        <fullName evidence="3">GED domain-containing protein</fullName>
    </submittedName>
</protein>
<reference evidence="1 2" key="2">
    <citation type="submission" date="2018-11" db="EMBL/GenBank/DDBJ databases">
        <authorList>
            <consortium name="Pathogen Informatics"/>
        </authorList>
    </citation>
    <scope>NUCLEOTIDE SEQUENCE [LARGE SCALE GENOMIC DNA]</scope>
</reference>
<reference evidence="3" key="1">
    <citation type="submission" date="2016-06" db="UniProtKB">
        <authorList>
            <consortium name="WormBaseParasite"/>
        </authorList>
    </citation>
    <scope>IDENTIFICATION</scope>
</reference>
<dbReference type="Proteomes" id="UP000271098">
    <property type="component" value="Unassembled WGS sequence"/>
</dbReference>
<evidence type="ECO:0000313" key="1">
    <source>
        <dbReference type="EMBL" id="VDN42424.1"/>
    </source>
</evidence>
<keyword evidence="2" id="KW-1185">Reference proteome</keyword>
<dbReference type="WBParaSite" id="GPUH_0002415401-mRNA-1">
    <property type="protein sequence ID" value="GPUH_0002415401-mRNA-1"/>
    <property type="gene ID" value="GPUH_0002415401"/>
</dbReference>
<dbReference type="EMBL" id="UYRT01100153">
    <property type="protein sequence ID" value="VDN42424.1"/>
    <property type="molecule type" value="Genomic_DNA"/>
</dbReference>
<organism evidence="3">
    <name type="scientific">Gongylonema pulchrum</name>
    <dbReference type="NCBI Taxonomy" id="637853"/>
    <lineage>
        <taxon>Eukaryota</taxon>
        <taxon>Metazoa</taxon>
        <taxon>Ecdysozoa</taxon>
        <taxon>Nematoda</taxon>
        <taxon>Chromadorea</taxon>
        <taxon>Rhabditida</taxon>
        <taxon>Spirurina</taxon>
        <taxon>Spiruromorpha</taxon>
        <taxon>Spiruroidea</taxon>
        <taxon>Gongylonematidae</taxon>
        <taxon>Gongylonema</taxon>
    </lineage>
</organism>
<gene>
    <name evidence="1" type="ORF">GPUH_LOCUS24124</name>
</gene>
<dbReference type="AlphaFoldDB" id="A0A183ET33"/>
<sequence>MMQKAVNTIFYVAAKPSLCCRLIASGLVHEMKRCLAQYFLAKREIEGIEPINFDKETFKDCSEAEDEDQPDDEPPAAGLVSESCLVKMKEEVMDLLNKDKEQCMTVWETVAERVCAFAGQVALKTLIHIDVSFVLEMKRKNELLHIIKSLSDEDRAKLEGVNYIEEFPTTREPTTLEAESMERQGFFEVNEQEEGDRLGLTGLVFHFTKFAACVFIR</sequence>
<name>A0A183ET33_9BILA</name>
<evidence type="ECO:0000313" key="3">
    <source>
        <dbReference type="WBParaSite" id="GPUH_0002415401-mRNA-1"/>
    </source>
</evidence>
<evidence type="ECO:0000313" key="2">
    <source>
        <dbReference type="Proteomes" id="UP000271098"/>
    </source>
</evidence>
<proteinExistence type="predicted"/>
<accession>A0A183ET33</accession>